<proteinExistence type="predicted"/>
<feature type="transmembrane region" description="Helical" evidence="1">
    <location>
        <begin position="239"/>
        <end position="256"/>
    </location>
</feature>
<reference evidence="2 3" key="1">
    <citation type="submission" date="2021-08" db="EMBL/GenBank/DDBJ databases">
        <title>Comparative Genomics Analysis of the Genus Qipengyuania Reveals Extensive Genetic Diversity and Metabolic Versatility, Including the Description of Fifteen Novel Species.</title>
        <authorList>
            <person name="Liu Y."/>
        </authorList>
    </citation>
    <scope>NUCLEOTIDE SEQUENCE [LARGE SCALE GENOMIC DNA]</scope>
    <source>
        <strain evidence="2 3">1NDH17</strain>
    </source>
</reference>
<dbReference type="EMBL" id="JAIGNK010000002">
    <property type="protein sequence ID" value="MBX7458245.1"/>
    <property type="molecule type" value="Genomic_DNA"/>
</dbReference>
<comment type="caution">
    <text evidence="2">The sequence shown here is derived from an EMBL/GenBank/DDBJ whole genome shotgun (WGS) entry which is preliminary data.</text>
</comment>
<organism evidence="2 3">
    <name type="scientific">Qipengyuania polymorpha</name>
    <dbReference type="NCBI Taxonomy" id="2867234"/>
    <lineage>
        <taxon>Bacteria</taxon>
        <taxon>Pseudomonadati</taxon>
        <taxon>Pseudomonadota</taxon>
        <taxon>Alphaproteobacteria</taxon>
        <taxon>Sphingomonadales</taxon>
        <taxon>Erythrobacteraceae</taxon>
        <taxon>Qipengyuania</taxon>
    </lineage>
</organism>
<keyword evidence="1" id="KW-0812">Transmembrane</keyword>
<gene>
    <name evidence="2" type="ORF">K3152_08300</name>
</gene>
<keyword evidence="3" id="KW-1185">Reference proteome</keyword>
<keyword evidence="1" id="KW-0472">Membrane</keyword>
<evidence type="ECO:0000313" key="3">
    <source>
        <dbReference type="Proteomes" id="UP000783253"/>
    </source>
</evidence>
<feature type="transmembrane region" description="Helical" evidence="1">
    <location>
        <begin position="282"/>
        <end position="303"/>
    </location>
</feature>
<accession>A0ABS7J1Q7</accession>
<feature type="transmembrane region" description="Helical" evidence="1">
    <location>
        <begin position="211"/>
        <end position="233"/>
    </location>
</feature>
<dbReference type="RefSeq" id="WP_221573618.1">
    <property type="nucleotide sequence ID" value="NZ_JAIGNK010000002.1"/>
</dbReference>
<evidence type="ECO:0000313" key="2">
    <source>
        <dbReference type="EMBL" id="MBX7458245.1"/>
    </source>
</evidence>
<feature type="transmembrane region" description="Helical" evidence="1">
    <location>
        <begin position="323"/>
        <end position="342"/>
    </location>
</feature>
<protein>
    <recommendedName>
        <fullName evidence="4">DUF2868 domain-containing protein</fullName>
    </recommendedName>
</protein>
<evidence type="ECO:0008006" key="4">
    <source>
        <dbReference type="Google" id="ProtNLM"/>
    </source>
</evidence>
<name>A0ABS7J1Q7_9SPHN</name>
<evidence type="ECO:0000256" key="1">
    <source>
        <dbReference type="SAM" id="Phobius"/>
    </source>
</evidence>
<keyword evidence="1" id="KW-1133">Transmembrane helix</keyword>
<sequence length="538" mass="59898">MRLNTRSISLEVKPSHEDKLVRLLVDLRGGRSVGREGEPGHYPDILARLPTCHFLSICMVESSDYDPLLVIEANFDGPEGPFWAQLQAVLGEALREALRCCKRPLDDTAELYDLVTAHRSRRDPAPFLERHVMRPKAFFHGNRGLPRERILAEKALAEAVEQRLHDGGGAWNGKSSEDVRLALRSQLMPRFEWLGQKPAARIPLGESLLDWAKLAAVLFLVLHLALVPGAILAALLGNTALGVLLALVAVPVWLFFTRYRRPAGDVGTSSSNTLLSLARTNAFKIIGALAVLFLLSWPVSASVNLVAKDMAWPEAWQASARQLAWGIVWLVAVLVPAALIWMRYLERHDSSQDGPVTDPVALRQMREMEDWIPQNHMVSVVSLRPQIPRRAMSYIGTPLIHLALRAAVRDGYLGSMRTIHCAQWAFVNNGSRLLFLSNYDLSWESYFDDFIEKAHEGVTAVWCGSVGFPPVTMIIEDGAAHGRAFKNWARHSMSPTRFWVSAYPTLTVDQIERNNRIANGLCAASLPPAAARQWADDL</sequence>
<dbReference type="Proteomes" id="UP000783253">
    <property type="component" value="Unassembled WGS sequence"/>
</dbReference>